<reference evidence="6 7" key="1">
    <citation type="submission" date="2020-08" db="EMBL/GenBank/DDBJ databases">
        <title>Sequencing the genomes of 1000 actinobacteria strains.</title>
        <authorList>
            <person name="Klenk H.-P."/>
        </authorList>
    </citation>
    <scope>NUCLEOTIDE SEQUENCE [LARGE SCALE GENOMIC DNA]</scope>
    <source>
        <strain evidence="6 7">DSM 44230</strain>
    </source>
</reference>
<evidence type="ECO:0000256" key="1">
    <source>
        <dbReference type="ARBA" id="ARBA00009437"/>
    </source>
</evidence>
<keyword evidence="4" id="KW-0804">Transcription</keyword>
<dbReference type="SUPFAM" id="SSF46785">
    <property type="entry name" value="Winged helix' DNA-binding domain"/>
    <property type="match status" value="1"/>
</dbReference>
<sequence>MLDVRRMRVLRAVVTSGSVTAAATNLGYTPSAISQQITALEREAGLPLLEKSGRGVRPTAAGRLLADHAGVITAQLAEAERSLADLREGRTGRLGVSFFATAGAALVPPAVAAFRREHPTVRLDLTLKDPESPLDEVIAGRSDLAVVVVFDDEPVVPGIQLTHLFDDPYRLVLPKGHRLAAKRVIDLADLGSEPLVDSMATSGPCRKAVLEACASAGFSPCFVVESDDFPTAQGFAAAGLGLTLVPKLGLGAVHPGVLVRKVRNPEPVRRIYAAVRTADAGRPVLRALLGALQAAARTAAR</sequence>
<evidence type="ECO:0000313" key="7">
    <source>
        <dbReference type="Proteomes" id="UP000533598"/>
    </source>
</evidence>
<dbReference type="Pfam" id="PF03466">
    <property type="entry name" value="LysR_substrate"/>
    <property type="match status" value="1"/>
</dbReference>
<protein>
    <submittedName>
        <fullName evidence="6">DNA-binding transcriptional LysR family regulator</fullName>
    </submittedName>
</protein>
<evidence type="ECO:0000313" key="6">
    <source>
        <dbReference type="EMBL" id="MBB4674240.1"/>
    </source>
</evidence>
<dbReference type="InterPro" id="IPR005119">
    <property type="entry name" value="LysR_subst-bd"/>
</dbReference>
<dbReference type="PROSITE" id="PS50931">
    <property type="entry name" value="HTH_LYSR"/>
    <property type="match status" value="1"/>
</dbReference>
<organism evidence="6 7">
    <name type="scientific">Crossiella cryophila</name>
    <dbReference type="NCBI Taxonomy" id="43355"/>
    <lineage>
        <taxon>Bacteria</taxon>
        <taxon>Bacillati</taxon>
        <taxon>Actinomycetota</taxon>
        <taxon>Actinomycetes</taxon>
        <taxon>Pseudonocardiales</taxon>
        <taxon>Pseudonocardiaceae</taxon>
        <taxon>Crossiella</taxon>
    </lineage>
</organism>
<evidence type="ECO:0000256" key="3">
    <source>
        <dbReference type="ARBA" id="ARBA00023125"/>
    </source>
</evidence>
<dbReference type="SUPFAM" id="SSF53850">
    <property type="entry name" value="Periplasmic binding protein-like II"/>
    <property type="match status" value="1"/>
</dbReference>
<dbReference type="CDD" id="cd08423">
    <property type="entry name" value="PBP2_LTTR_like_6"/>
    <property type="match status" value="1"/>
</dbReference>
<accession>A0A7W7FQW4</accession>
<dbReference type="GO" id="GO:0003700">
    <property type="term" value="F:DNA-binding transcription factor activity"/>
    <property type="evidence" value="ECO:0007669"/>
    <property type="project" value="InterPro"/>
</dbReference>
<dbReference type="PANTHER" id="PTHR30346:SF29">
    <property type="entry name" value="LYSR SUBSTRATE-BINDING"/>
    <property type="match status" value="1"/>
</dbReference>
<keyword evidence="2" id="KW-0805">Transcription regulation</keyword>
<proteinExistence type="inferred from homology"/>
<evidence type="ECO:0000256" key="2">
    <source>
        <dbReference type="ARBA" id="ARBA00023015"/>
    </source>
</evidence>
<comment type="caution">
    <text evidence="6">The sequence shown here is derived from an EMBL/GenBank/DDBJ whole genome shotgun (WGS) entry which is preliminary data.</text>
</comment>
<dbReference type="InterPro" id="IPR000847">
    <property type="entry name" value="LysR_HTH_N"/>
</dbReference>
<keyword evidence="3 6" id="KW-0238">DNA-binding</keyword>
<dbReference type="GO" id="GO:0032993">
    <property type="term" value="C:protein-DNA complex"/>
    <property type="evidence" value="ECO:0007669"/>
    <property type="project" value="TreeGrafter"/>
</dbReference>
<dbReference type="InterPro" id="IPR036388">
    <property type="entry name" value="WH-like_DNA-bd_sf"/>
</dbReference>
<keyword evidence="7" id="KW-1185">Reference proteome</keyword>
<evidence type="ECO:0000259" key="5">
    <source>
        <dbReference type="PROSITE" id="PS50931"/>
    </source>
</evidence>
<dbReference type="FunFam" id="1.10.10.10:FF:000001">
    <property type="entry name" value="LysR family transcriptional regulator"/>
    <property type="match status" value="1"/>
</dbReference>
<comment type="similarity">
    <text evidence="1">Belongs to the LysR transcriptional regulatory family.</text>
</comment>
<dbReference type="PANTHER" id="PTHR30346">
    <property type="entry name" value="TRANSCRIPTIONAL DUAL REGULATOR HCAR-RELATED"/>
    <property type="match status" value="1"/>
</dbReference>
<evidence type="ECO:0000256" key="4">
    <source>
        <dbReference type="ARBA" id="ARBA00023163"/>
    </source>
</evidence>
<dbReference type="RefSeq" id="WP_185000255.1">
    <property type="nucleotide sequence ID" value="NZ_BAAAUI010000011.1"/>
</dbReference>
<dbReference type="Gene3D" id="3.40.190.10">
    <property type="entry name" value="Periplasmic binding protein-like II"/>
    <property type="match status" value="2"/>
</dbReference>
<dbReference type="EMBL" id="JACHMH010000001">
    <property type="protein sequence ID" value="MBB4674240.1"/>
    <property type="molecule type" value="Genomic_DNA"/>
</dbReference>
<dbReference type="AlphaFoldDB" id="A0A7W7FQW4"/>
<feature type="domain" description="HTH lysR-type" evidence="5">
    <location>
        <begin position="2"/>
        <end position="59"/>
    </location>
</feature>
<dbReference type="GO" id="GO:0003677">
    <property type="term" value="F:DNA binding"/>
    <property type="evidence" value="ECO:0007669"/>
    <property type="project" value="UniProtKB-KW"/>
</dbReference>
<dbReference type="Gene3D" id="1.10.10.10">
    <property type="entry name" value="Winged helix-like DNA-binding domain superfamily/Winged helix DNA-binding domain"/>
    <property type="match status" value="1"/>
</dbReference>
<gene>
    <name evidence="6" type="ORF">HNR67_000358</name>
</gene>
<dbReference type="Proteomes" id="UP000533598">
    <property type="component" value="Unassembled WGS sequence"/>
</dbReference>
<name>A0A7W7FQW4_9PSEU</name>
<dbReference type="InterPro" id="IPR036390">
    <property type="entry name" value="WH_DNA-bd_sf"/>
</dbReference>
<dbReference type="Pfam" id="PF00126">
    <property type="entry name" value="HTH_1"/>
    <property type="match status" value="1"/>
</dbReference>